<sequence length="153" mass="16488">MGKKIVSACFAGINCRYDQRHNRISRIQELVEKGEAVPVCPEVMGGLPTPRNPAEIVGGDGEDVLDGKARVIDNQGNDVTEAFIRGAYEALKIAQSVGAKEAILKEKSPSCGSCMIYDGQFRGVKKAGQGVTAALLRRHGIRVVSEETMENEN</sequence>
<gene>
    <name evidence="1" type="ORF">SAMN05444955_10554</name>
</gene>
<dbReference type="STRING" id="1173111.SAMN05444955_10554"/>
<evidence type="ECO:0000313" key="1">
    <source>
        <dbReference type="EMBL" id="SEN03659.1"/>
    </source>
</evidence>
<organism evidence="1 2">
    <name type="scientific">Lihuaxuella thermophila</name>
    <dbReference type="NCBI Taxonomy" id="1173111"/>
    <lineage>
        <taxon>Bacteria</taxon>
        <taxon>Bacillati</taxon>
        <taxon>Bacillota</taxon>
        <taxon>Bacilli</taxon>
        <taxon>Bacillales</taxon>
        <taxon>Thermoactinomycetaceae</taxon>
        <taxon>Lihuaxuella</taxon>
    </lineage>
</organism>
<accession>A0A1H8D8T2</accession>
<reference evidence="1 2" key="1">
    <citation type="submission" date="2016-10" db="EMBL/GenBank/DDBJ databases">
        <authorList>
            <person name="de Groot N.N."/>
        </authorList>
    </citation>
    <scope>NUCLEOTIDE SEQUENCE [LARGE SCALE GENOMIC DNA]</scope>
    <source>
        <strain evidence="1 2">DSM 46701</strain>
    </source>
</reference>
<proteinExistence type="predicted"/>
<dbReference type="OrthoDB" id="9797779at2"/>
<dbReference type="PANTHER" id="PTHR30087:SF1">
    <property type="entry name" value="HYPOTHETICAL CYTOSOLIC PROTEIN"/>
    <property type="match status" value="1"/>
</dbReference>
<dbReference type="RefSeq" id="WP_089966977.1">
    <property type="nucleotide sequence ID" value="NZ_FOCQ01000005.1"/>
</dbReference>
<protein>
    <submittedName>
        <fullName evidence="1">Uncharacterized conserved protein YbbK, DUF523 family</fullName>
    </submittedName>
</protein>
<dbReference type="PANTHER" id="PTHR30087">
    <property type="entry name" value="INNER MEMBRANE PROTEIN"/>
    <property type="match status" value="1"/>
</dbReference>
<dbReference type="Proteomes" id="UP000199695">
    <property type="component" value="Unassembled WGS sequence"/>
</dbReference>
<dbReference type="Pfam" id="PF04463">
    <property type="entry name" value="2-thiour_desulf"/>
    <property type="match status" value="1"/>
</dbReference>
<dbReference type="EMBL" id="FOCQ01000005">
    <property type="protein sequence ID" value="SEN03659.1"/>
    <property type="molecule type" value="Genomic_DNA"/>
</dbReference>
<keyword evidence="2" id="KW-1185">Reference proteome</keyword>
<dbReference type="InterPro" id="IPR007553">
    <property type="entry name" value="2-thiour_desulf"/>
</dbReference>
<dbReference type="AlphaFoldDB" id="A0A1H8D8T2"/>
<name>A0A1H8D8T2_9BACL</name>
<evidence type="ECO:0000313" key="2">
    <source>
        <dbReference type="Proteomes" id="UP000199695"/>
    </source>
</evidence>